<dbReference type="InterPro" id="IPR053716">
    <property type="entry name" value="Flag_assembly_chemotaxis_eff"/>
</dbReference>
<evidence type="ECO:0000256" key="12">
    <source>
        <dbReference type="SAM" id="MobiDB-lite"/>
    </source>
</evidence>
<comment type="subcellular location">
    <subcellularLocation>
        <location evidence="1">Cell membrane</location>
        <topology evidence="1">Peripheral membrane protein</topology>
        <orientation evidence="1">Cytoplasmic side</orientation>
    </subcellularLocation>
</comment>
<evidence type="ECO:0000256" key="9">
    <source>
        <dbReference type="ARBA" id="ARBA00023136"/>
    </source>
</evidence>
<dbReference type="PRINTS" id="PR01004">
    <property type="entry name" value="FLGFLIJ"/>
</dbReference>
<evidence type="ECO:0000256" key="5">
    <source>
        <dbReference type="ARBA" id="ARBA00022475"/>
    </source>
</evidence>
<dbReference type="NCBIfam" id="TIGR02473">
    <property type="entry name" value="flagell_FliJ"/>
    <property type="match status" value="1"/>
</dbReference>
<evidence type="ECO:0000256" key="10">
    <source>
        <dbReference type="ARBA" id="ARBA00023225"/>
    </source>
</evidence>
<dbReference type="GO" id="GO:0009288">
    <property type="term" value="C:bacterial-type flagellum"/>
    <property type="evidence" value="ECO:0007669"/>
    <property type="project" value="InterPro"/>
</dbReference>
<dbReference type="EMBL" id="SMAJ01000007">
    <property type="protein sequence ID" value="TCT06955.1"/>
    <property type="molecule type" value="Genomic_DNA"/>
</dbReference>
<gene>
    <name evidence="13" type="ORF">EDC26_10710</name>
</gene>
<name>A0A4R3M6P8_9BURK</name>
<keyword evidence="14" id="KW-1185">Reference proteome</keyword>
<sequence length="149" mass="17433">MTKPSSLNTLIDLAQNSADGAARQLQELNSTRRDAEQQLATLQVYRRDYTERLQKTMSHGLSASNYHNFRQFIVTLDEAISLQNKALVQIKTKLESGREYWYEKKRRLNSYMTLLSRQARQQAESDNRSEQRTNDEISANLLRRTDKTY</sequence>
<evidence type="ECO:0000256" key="3">
    <source>
        <dbReference type="ARBA" id="ARBA00020392"/>
    </source>
</evidence>
<keyword evidence="8" id="KW-0653">Protein transport</keyword>
<evidence type="ECO:0000256" key="1">
    <source>
        <dbReference type="ARBA" id="ARBA00004413"/>
    </source>
</evidence>
<organism evidence="13 14">
    <name type="scientific">Paralcaligenes ureilyticus</name>
    <dbReference type="NCBI Taxonomy" id="627131"/>
    <lineage>
        <taxon>Bacteria</taxon>
        <taxon>Pseudomonadati</taxon>
        <taxon>Pseudomonadota</taxon>
        <taxon>Betaproteobacteria</taxon>
        <taxon>Burkholderiales</taxon>
        <taxon>Alcaligenaceae</taxon>
        <taxon>Paralcaligenes</taxon>
    </lineage>
</organism>
<dbReference type="PANTHER" id="PTHR38786">
    <property type="entry name" value="FLAGELLAR FLIJ PROTEIN"/>
    <property type="match status" value="1"/>
</dbReference>
<comment type="caution">
    <text evidence="13">The sequence shown here is derived from an EMBL/GenBank/DDBJ whole genome shotgun (WGS) entry which is preliminary data.</text>
</comment>
<dbReference type="Proteomes" id="UP000295525">
    <property type="component" value="Unassembled WGS sequence"/>
</dbReference>
<comment type="similarity">
    <text evidence="2">Belongs to the FliJ family.</text>
</comment>
<keyword evidence="13" id="KW-0282">Flagellum</keyword>
<keyword evidence="9" id="KW-0472">Membrane</keyword>
<dbReference type="AlphaFoldDB" id="A0A4R3M6P8"/>
<dbReference type="RefSeq" id="WP_132582358.1">
    <property type="nucleotide sequence ID" value="NZ_SMAJ01000007.1"/>
</dbReference>
<dbReference type="PANTHER" id="PTHR38786:SF1">
    <property type="entry name" value="FLAGELLAR FLIJ PROTEIN"/>
    <property type="match status" value="1"/>
</dbReference>
<dbReference type="OrthoDB" id="6465096at2"/>
<accession>A0A4R3M6P8</accession>
<dbReference type="GO" id="GO:0015031">
    <property type="term" value="P:protein transport"/>
    <property type="evidence" value="ECO:0007669"/>
    <property type="project" value="UniProtKB-KW"/>
</dbReference>
<dbReference type="GO" id="GO:0006935">
    <property type="term" value="P:chemotaxis"/>
    <property type="evidence" value="ECO:0007669"/>
    <property type="project" value="UniProtKB-KW"/>
</dbReference>
<evidence type="ECO:0000313" key="13">
    <source>
        <dbReference type="EMBL" id="TCT06955.1"/>
    </source>
</evidence>
<evidence type="ECO:0000256" key="8">
    <source>
        <dbReference type="ARBA" id="ARBA00022927"/>
    </source>
</evidence>
<dbReference type="Gene3D" id="1.10.287.1700">
    <property type="match status" value="1"/>
</dbReference>
<evidence type="ECO:0000256" key="2">
    <source>
        <dbReference type="ARBA" id="ARBA00010004"/>
    </source>
</evidence>
<dbReference type="GO" id="GO:0003774">
    <property type="term" value="F:cytoskeletal motor activity"/>
    <property type="evidence" value="ECO:0007669"/>
    <property type="project" value="InterPro"/>
</dbReference>
<reference evidence="13 14" key="1">
    <citation type="submission" date="2019-03" db="EMBL/GenBank/DDBJ databases">
        <title>Genomic Encyclopedia of Type Strains, Phase IV (KMG-IV): sequencing the most valuable type-strain genomes for metagenomic binning, comparative biology and taxonomic classification.</title>
        <authorList>
            <person name="Goeker M."/>
        </authorList>
    </citation>
    <scope>NUCLEOTIDE SEQUENCE [LARGE SCALE GENOMIC DNA]</scope>
    <source>
        <strain evidence="13 14">DSM 24591</strain>
    </source>
</reference>
<evidence type="ECO:0000313" key="14">
    <source>
        <dbReference type="Proteomes" id="UP000295525"/>
    </source>
</evidence>
<dbReference type="InterPro" id="IPR052570">
    <property type="entry name" value="FliJ"/>
</dbReference>
<feature type="region of interest" description="Disordered" evidence="12">
    <location>
        <begin position="118"/>
        <end position="149"/>
    </location>
</feature>
<keyword evidence="11" id="KW-0175">Coiled coil</keyword>
<dbReference type="Pfam" id="PF02050">
    <property type="entry name" value="FliJ"/>
    <property type="match status" value="1"/>
</dbReference>
<protein>
    <recommendedName>
        <fullName evidence="3">Flagellar FliJ protein</fullName>
    </recommendedName>
</protein>
<evidence type="ECO:0000256" key="4">
    <source>
        <dbReference type="ARBA" id="ARBA00022448"/>
    </source>
</evidence>
<keyword evidence="13" id="KW-0966">Cell projection</keyword>
<dbReference type="InterPro" id="IPR018006">
    <property type="entry name" value="Flag_FliJ_proteobac"/>
</dbReference>
<proteinExistence type="inferred from homology"/>
<keyword evidence="7" id="KW-1005">Bacterial flagellum biogenesis</keyword>
<dbReference type="InterPro" id="IPR012823">
    <property type="entry name" value="Flagell_FliJ"/>
</dbReference>
<keyword evidence="5" id="KW-1003">Cell membrane</keyword>
<feature type="compositionally biased region" description="Basic and acidic residues" evidence="12">
    <location>
        <begin position="123"/>
        <end position="135"/>
    </location>
</feature>
<keyword evidence="13" id="KW-0969">Cilium</keyword>
<dbReference type="GO" id="GO:0044781">
    <property type="term" value="P:bacterial-type flagellum organization"/>
    <property type="evidence" value="ECO:0007669"/>
    <property type="project" value="UniProtKB-KW"/>
</dbReference>
<keyword evidence="6" id="KW-0145">Chemotaxis</keyword>
<evidence type="ECO:0000256" key="7">
    <source>
        <dbReference type="ARBA" id="ARBA00022795"/>
    </source>
</evidence>
<evidence type="ECO:0000256" key="6">
    <source>
        <dbReference type="ARBA" id="ARBA00022500"/>
    </source>
</evidence>
<feature type="coiled-coil region" evidence="11">
    <location>
        <begin position="11"/>
        <end position="45"/>
    </location>
</feature>
<dbReference type="GO" id="GO:0005886">
    <property type="term" value="C:plasma membrane"/>
    <property type="evidence" value="ECO:0007669"/>
    <property type="project" value="UniProtKB-SubCell"/>
</dbReference>
<keyword evidence="10" id="KW-1006">Bacterial flagellum protein export</keyword>
<dbReference type="GO" id="GO:0071973">
    <property type="term" value="P:bacterial-type flagellum-dependent cell motility"/>
    <property type="evidence" value="ECO:0007669"/>
    <property type="project" value="InterPro"/>
</dbReference>
<dbReference type="PIRSF" id="PIRSF019404">
    <property type="entry name" value="FliJ"/>
    <property type="match status" value="1"/>
</dbReference>
<evidence type="ECO:0000256" key="11">
    <source>
        <dbReference type="SAM" id="Coils"/>
    </source>
</evidence>
<keyword evidence="4" id="KW-0813">Transport</keyword>